<dbReference type="InterPro" id="IPR018656">
    <property type="entry name" value="DUF2087"/>
</dbReference>
<accession>A0A1I0UN08</accession>
<protein>
    <submittedName>
        <fullName evidence="1">DUF2087 domain-containing protein</fullName>
    </submittedName>
</protein>
<evidence type="ECO:0000313" key="2">
    <source>
        <dbReference type="Proteomes" id="UP000461288"/>
    </source>
</evidence>
<evidence type="ECO:0000313" key="1">
    <source>
        <dbReference type="EMBL" id="MWK55613.1"/>
    </source>
</evidence>
<organism evidence="1 2">
    <name type="scientific">Metapseudomonas otitidis</name>
    <dbReference type="NCBI Taxonomy" id="319939"/>
    <lineage>
        <taxon>Bacteria</taxon>
        <taxon>Pseudomonadati</taxon>
        <taxon>Pseudomonadota</taxon>
        <taxon>Gammaproteobacteria</taxon>
        <taxon>Pseudomonadales</taxon>
        <taxon>Pseudomonadaceae</taxon>
        <taxon>Metapseudomonas</taxon>
    </lineage>
</organism>
<name>A0A1I0UN08_9GAMM</name>
<dbReference type="Proteomes" id="UP000461288">
    <property type="component" value="Unassembled WGS sequence"/>
</dbReference>
<proteinExistence type="predicted"/>
<comment type="caution">
    <text evidence="1">The sequence shown here is derived from an EMBL/GenBank/DDBJ whole genome shotgun (WGS) entry which is preliminary data.</text>
</comment>
<reference evidence="1 2" key="1">
    <citation type="submission" date="2019-12" db="EMBL/GenBank/DDBJ databases">
        <title>Draft genome sequence of Pseudomonas otitidis recovered from a chicken carcass.</title>
        <authorList>
            <person name="Vieira T.R."/>
            <person name="Oliviera E.F.C."/>
            <person name="Silva N.M.V."/>
            <person name="Sambrano G.E."/>
            <person name="Cibulski S.P."/>
            <person name="Cardoso M.R.I."/>
        </authorList>
    </citation>
    <scope>NUCLEOTIDE SEQUENCE [LARGE SCALE GENOMIC DNA]</scope>
    <source>
        <strain evidence="1 2">25_K</strain>
    </source>
</reference>
<dbReference type="RefSeq" id="WP_044405327.1">
    <property type="nucleotide sequence ID" value="NZ_CP132337.1"/>
</dbReference>
<dbReference type="Pfam" id="PF09860">
    <property type="entry name" value="DUF2087"/>
    <property type="match status" value="1"/>
</dbReference>
<dbReference type="EMBL" id="WTFN01000011">
    <property type="protein sequence ID" value="MWK55613.1"/>
    <property type="molecule type" value="Genomic_DNA"/>
</dbReference>
<gene>
    <name evidence="1" type="ORF">GO594_06470</name>
</gene>
<dbReference type="AlphaFoldDB" id="A0A1I0UN08"/>
<sequence length="179" mass="20497">MSKTLIPFSTPDLSALARSLVRQLGEREGPPSHVDMLNLLARARGFRSYQALRASQAAERQLAEPARAEAVDYVLVRRLLRYFDEQGRLRSWPGKHSHRRPCLWAVWMALPPRTRMSEREVDAHIRTAASLGDHVLLRRELVDAGWLVRTPDGREYRRVEQRPDAVAMALRAQLGRRTG</sequence>